<comment type="caution">
    <text evidence="3">The sequence shown here is derived from an EMBL/GenBank/DDBJ whole genome shotgun (WGS) entry which is preliminary data.</text>
</comment>
<evidence type="ECO:0000313" key="4">
    <source>
        <dbReference type="Proteomes" id="UP000289738"/>
    </source>
</evidence>
<dbReference type="PANTHER" id="PTHR35758:SF1">
    <property type="entry name" value="SERINE RICH PROTEIN"/>
    <property type="match status" value="1"/>
</dbReference>
<organism evidence="3 4">
    <name type="scientific">Arachis hypogaea</name>
    <name type="common">Peanut</name>
    <dbReference type="NCBI Taxonomy" id="3818"/>
    <lineage>
        <taxon>Eukaryota</taxon>
        <taxon>Viridiplantae</taxon>
        <taxon>Streptophyta</taxon>
        <taxon>Embryophyta</taxon>
        <taxon>Tracheophyta</taxon>
        <taxon>Spermatophyta</taxon>
        <taxon>Magnoliopsida</taxon>
        <taxon>eudicotyledons</taxon>
        <taxon>Gunneridae</taxon>
        <taxon>Pentapetalae</taxon>
        <taxon>rosids</taxon>
        <taxon>fabids</taxon>
        <taxon>Fabales</taxon>
        <taxon>Fabaceae</taxon>
        <taxon>Papilionoideae</taxon>
        <taxon>50 kb inversion clade</taxon>
        <taxon>dalbergioids sensu lato</taxon>
        <taxon>Dalbergieae</taxon>
        <taxon>Pterocarpus clade</taxon>
        <taxon>Arachis</taxon>
    </lineage>
</organism>
<name>A0A445BM70_ARAHY</name>
<keyword evidence="1" id="KW-1133">Transmembrane helix</keyword>
<dbReference type="AlphaFoldDB" id="A0A445BM70"/>
<feature type="transmembrane region" description="Helical" evidence="1">
    <location>
        <begin position="32"/>
        <end position="50"/>
    </location>
</feature>
<feature type="signal peptide" evidence="2">
    <location>
        <begin position="1"/>
        <end position="16"/>
    </location>
</feature>
<dbReference type="Proteomes" id="UP000289738">
    <property type="component" value="Chromosome A09"/>
</dbReference>
<sequence>MMLALVSAVVLSPLYANSKSDTRSYHESRWSSSFVLPMVLAGLIIAIRTASSPSTSPRSSLLPSPDPSWVLRIGSSSWGLAAVLLMLLLVLYWQASVQEFFWR</sequence>
<keyword evidence="2" id="KW-0732">Signal</keyword>
<dbReference type="EMBL" id="SDMP01000009">
    <property type="protein sequence ID" value="RYR39773.1"/>
    <property type="molecule type" value="Genomic_DNA"/>
</dbReference>
<evidence type="ECO:0000256" key="2">
    <source>
        <dbReference type="SAM" id="SignalP"/>
    </source>
</evidence>
<keyword evidence="1" id="KW-0472">Membrane</keyword>
<evidence type="ECO:0000313" key="3">
    <source>
        <dbReference type="EMBL" id="RYR39773.1"/>
    </source>
</evidence>
<proteinExistence type="predicted"/>
<feature type="chain" id="PRO_5019358441" evidence="2">
    <location>
        <begin position="17"/>
        <end position="103"/>
    </location>
</feature>
<keyword evidence="1" id="KW-0812">Transmembrane</keyword>
<protein>
    <submittedName>
        <fullName evidence="3">Uncharacterized protein</fullName>
    </submittedName>
</protein>
<dbReference type="PANTHER" id="PTHR35758">
    <property type="entry name" value="TRANSMEMBRANE PROTEIN"/>
    <property type="match status" value="1"/>
</dbReference>
<reference evidence="3 4" key="1">
    <citation type="submission" date="2019-01" db="EMBL/GenBank/DDBJ databases">
        <title>Sequencing of cultivated peanut Arachis hypogaea provides insights into genome evolution and oil improvement.</title>
        <authorList>
            <person name="Chen X."/>
        </authorList>
    </citation>
    <scope>NUCLEOTIDE SEQUENCE [LARGE SCALE GENOMIC DNA]</scope>
    <source>
        <strain evidence="4">cv. Fuhuasheng</strain>
        <tissue evidence="3">Leaves</tissue>
    </source>
</reference>
<evidence type="ECO:0000256" key="1">
    <source>
        <dbReference type="SAM" id="Phobius"/>
    </source>
</evidence>
<accession>A0A445BM70</accession>
<gene>
    <name evidence="3" type="ORF">Ahy_A09g045370</name>
</gene>
<feature type="transmembrane region" description="Helical" evidence="1">
    <location>
        <begin position="70"/>
        <end position="93"/>
    </location>
</feature>
<keyword evidence="4" id="KW-1185">Reference proteome</keyword>